<dbReference type="PANTHER" id="PTHR42767">
    <property type="entry name" value="ENDO-BETA-1,6-GALACTANASE"/>
    <property type="match status" value="1"/>
</dbReference>
<organism evidence="3 4">
    <name type="scientific">Paludibaculum fermentans</name>
    <dbReference type="NCBI Taxonomy" id="1473598"/>
    <lineage>
        <taxon>Bacteria</taxon>
        <taxon>Pseudomonadati</taxon>
        <taxon>Acidobacteriota</taxon>
        <taxon>Terriglobia</taxon>
        <taxon>Bryobacterales</taxon>
        <taxon>Bryobacteraceae</taxon>
        <taxon>Paludibaculum</taxon>
    </lineage>
</organism>
<gene>
    <name evidence="3" type="ORF">IRI77_30425</name>
</gene>
<evidence type="ECO:0000313" key="3">
    <source>
        <dbReference type="EMBL" id="QOY87049.1"/>
    </source>
</evidence>
<evidence type="ECO:0000256" key="1">
    <source>
        <dbReference type="SAM" id="SignalP"/>
    </source>
</evidence>
<accession>A0A7S7NNY2</accession>
<dbReference type="AlphaFoldDB" id="A0A7S7NNY2"/>
<keyword evidence="1" id="KW-0732">Signal</keyword>
<feature type="domain" description="Endo-beta-1,6-galactanase-like" evidence="2">
    <location>
        <begin position="25"/>
        <end position="376"/>
    </location>
</feature>
<dbReference type="Gene3D" id="2.60.40.1180">
    <property type="entry name" value="Golgi alpha-mannosidase II"/>
    <property type="match status" value="1"/>
</dbReference>
<dbReference type="SUPFAM" id="SSF51445">
    <property type="entry name" value="(Trans)glycosidases"/>
    <property type="match status" value="1"/>
</dbReference>
<proteinExistence type="predicted"/>
<dbReference type="InterPro" id="IPR013780">
    <property type="entry name" value="Glyco_hydro_b"/>
</dbReference>
<dbReference type="Gene3D" id="3.20.20.80">
    <property type="entry name" value="Glycosidases"/>
    <property type="match status" value="1"/>
</dbReference>
<feature type="chain" id="PRO_5032857437" description="Endo-beta-1,6-galactanase-like domain-containing protein" evidence="1">
    <location>
        <begin position="20"/>
        <end position="510"/>
    </location>
</feature>
<dbReference type="Pfam" id="PF14587">
    <property type="entry name" value="Glyco_hydr_30_2"/>
    <property type="match status" value="1"/>
</dbReference>
<evidence type="ECO:0000259" key="2">
    <source>
        <dbReference type="Pfam" id="PF14587"/>
    </source>
</evidence>
<dbReference type="RefSeq" id="WP_194448718.1">
    <property type="nucleotide sequence ID" value="NZ_CP063849.1"/>
</dbReference>
<evidence type="ECO:0000313" key="4">
    <source>
        <dbReference type="Proteomes" id="UP000593892"/>
    </source>
</evidence>
<dbReference type="KEGG" id="pfer:IRI77_30425"/>
<feature type="signal peptide" evidence="1">
    <location>
        <begin position="1"/>
        <end position="19"/>
    </location>
</feature>
<dbReference type="InterPro" id="IPR039743">
    <property type="entry name" value="6GAL/EXGAL"/>
</dbReference>
<dbReference type="Proteomes" id="UP000593892">
    <property type="component" value="Chromosome"/>
</dbReference>
<dbReference type="EMBL" id="CP063849">
    <property type="protein sequence ID" value="QOY87049.1"/>
    <property type="molecule type" value="Genomic_DNA"/>
</dbReference>
<protein>
    <recommendedName>
        <fullName evidence="2">Endo-beta-1,6-galactanase-like domain-containing protein</fullName>
    </recommendedName>
</protein>
<dbReference type="InterPro" id="IPR017853">
    <property type="entry name" value="GH"/>
</dbReference>
<dbReference type="InterPro" id="IPR039514">
    <property type="entry name" value="6GAL-like"/>
</dbReference>
<sequence length="510" mass="57336">MNRALPSLLLLFVSLVAHAQRVDTISLDTVYQRIDNFGASDCWTMQKLSSWSLSSRERVADLLFSQSNGIGLSCWRFNIGGGTNVKITHPWRSPETFEVSEGKYDWTRQAGERWFLGAAKQRGVPQFLAFVNSPPGRMTRNGLTFTTKGEGSSNLKPGMEPQYARYLGDILSHFRSNPDTRERLDFQYISPINEPQWQWDGTSQEGTRASNSDIKAITRALAAELSRQKLTTRIALVESGSLPDMVHPNPEMTKQYGSTYGNYIDEFLGDSSVASLLAPMFGYHAYGSDRLTGSIVEDRRVLAERMKKYPQQRLWQTEYCILVGPEGKGGNKRDLTMATALDVARIIHLDMAVANASAWQWWTAMSPEDYKDGLIYTDYKKPGDPESILPSRLLWALGNYSRFVRPGMYRVVVAGEPDDIRGLMRTAYLDAEGRRVVVVYVNVGQAPQSVTAKFDVAKRGWRLRRTTPWVTSDLEGDELKAYPRLKPGEAFQLPARSVVTLVSEFEPAGK</sequence>
<dbReference type="GO" id="GO:0004553">
    <property type="term" value="F:hydrolase activity, hydrolyzing O-glycosyl compounds"/>
    <property type="evidence" value="ECO:0007669"/>
    <property type="project" value="InterPro"/>
</dbReference>
<name>A0A7S7NNY2_PALFE</name>
<dbReference type="PANTHER" id="PTHR42767:SF1">
    <property type="entry name" value="ENDO-BETA-1,6-GALACTANASE-LIKE DOMAIN-CONTAINING PROTEIN"/>
    <property type="match status" value="1"/>
</dbReference>
<reference evidence="3 4" key="1">
    <citation type="submission" date="2020-10" db="EMBL/GenBank/DDBJ databases">
        <title>Complete genome sequence of Paludibaculum fermentans P105T, a facultatively anaerobic acidobacterium capable of dissimilatory Fe(III) reduction.</title>
        <authorList>
            <person name="Dedysh S.N."/>
            <person name="Beletsky A.V."/>
            <person name="Kulichevskaya I.S."/>
            <person name="Mardanov A.V."/>
            <person name="Ravin N.V."/>
        </authorList>
    </citation>
    <scope>NUCLEOTIDE SEQUENCE [LARGE SCALE GENOMIC DNA]</scope>
    <source>
        <strain evidence="3 4">P105</strain>
    </source>
</reference>
<keyword evidence="4" id="KW-1185">Reference proteome</keyword>